<dbReference type="InParanoid" id="A0A2G5DVS3"/>
<feature type="non-terminal residue" evidence="4">
    <location>
        <position position="279"/>
    </location>
</feature>
<feature type="non-terminal residue" evidence="4">
    <location>
        <position position="1"/>
    </location>
</feature>
<feature type="domain" description="Glycosyl transferase family 51" evidence="3">
    <location>
        <begin position="52"/>
        <end position="208"/>
    </location>
</feature>
<keyword evidence="2" id="KW-1133">Transmembrane helix</keyword>
<dbReference type="InterPro" id="IPR023346">
    <property type="entry name" value="Lysozyme-like_dom_sf"/>
</dbReference>
<dbReference type="EMBL" id="KZ305031">
    <property type="protein sequence ID" value="PIA47367.1"/>
    <property type="molecule type" value="Genomic_DNA"/>
</dbReference>
<keyword evidence="1" id="KW-0808">Transferase</keyword>
<keyword evidence="2" id="KW-0472">Membrane</keyword>
<dbReference type="PANTHER" id="PTHR32282:SF33">
    <property type="entry name" value="PEPTIDOGLYCAN GLYCOSYLTRANSFERASE"/>
    <property type="match status" value="1"/>
</dbReference>
<dbReference type="AlphaFoldDB" id="A0A2G5DVS3"/>
<evidence type="ECO:0000256" key="1">
    <source>
        <dbReference type="ARBA" id="ARBA00022679"/>
    </source>
</evidence>
<dbReference type="InterPro" id="IPR036950">
    <property type="entry name" value="PBP_transglycosylase"/>
</dbReference>
<dbReference type="PANTHER" id="PTHR32282">
    <property type="entry name" value="BINDING PROTEIN TRANSPEPTIDASE, PUTATIVE-RELATED"/>
    <property type="match status" value="1"/>
</dbReference>
<dbReference type="GO" id="GO:0008955">
    <property type="term" value="F:peptidoglycan glycosyltransferase activity"/>
    <property type="evidence" value="ECO:0007669"/>
    <property type="project" value="TreeGrafter"/>
</dbReference>
<proteinExistence type="predicted"/>
<dbReference type="Proteomes" id="UP000230069">
    <property type="component" value="Unassembled WGS sequence"/>
</dbReference>
<name>A0A2G5DVS3_AQUCA</name>
<dbReference type="InterPro" id="IPR001264">
    <property type="entry name" value="Glyco_trans_51"/>
</dbReference>
<feature type="transmembrane region" description="Helical" evidence="2">
    <location>
        <begin position="12"/>
        <end position="34"/>
    </location>
</feature>
<dbReference type="OrthoDB" id="2017226at2759"/>
<dbReference type="Gene3D" id="1.10.3810.10">
    <property type="entry name" value="Biosynthetic peptidoglycan transglycosylase-like"/>
    <property type="match status" value="1"/>
</dbReference>
<keyword evidence="5" id="KW-1185">Reference proteome</keyword>
<evidence type="ECO:0000313" key="5">
    <source>
        <dbReference type="Proteomes" id="UP000230069"/>
    </source>
</evidence>
<protein>
    <recommendedName>
        <fullName evidence="3">Glycosyl transferase family 51 domain-containing protein</fullName>
    </recommendedName>
</protein>
<gene>
    <name evidence="4" type="ORF">AQUCO_01400205v1</name>
</gene>
<evidence type="ECO:0000259" key="3">
    <source>
        <dbReference type="Pfam" id="PF00912"/>
    </source>
</evidence>
<sequence>EPLKTRFFSPETILLFVYFVIFLCLRLISTLLPLDFAQRWHNLIVFSDKAEAEAKNYPSHLFKAVVAYEDRRFFQHCGVDPVGIARAVLLYPKGGGGSTITQQLVKNIFLNNDRTFSRKATEMLLALILEWKLSKSKILSSYLNKIYWGHGIYGIDSASKFYFGKHPLLLSLGESAMLAGIIPAPELRSPFNEPSRGKSTQARALRRMVDVGFLDIGTALSTVNQHLQLHGDGIEHPNRLSYSLKEELSDLRKPEDVNSMVKAIWDWERESKVCEIRED</sequence>
<dbReference type="Pfam" id="PF00912">
    <property type="entry name" value="Transgly"/>
    <property type="match status" value="1"/>
</dbReference>
<dbReference type="InterPro" id="IPR050396">
    <property type="entry name" value="Glycosyltr_51/Transpeptidase"/>
</dbReference>
<organism evidence="4 5">
    <name type="scientific">Aquilegia coerulea</name>
    <name type="common">Rocky mountain columbine</name>
    <dbReference type="NCBI Taxonomy" id="218851"/>
    <lineage>
        <taxon>Eukaryota</taxon>
        <taxon>Viridiplantae</taxon>
        <taxon>Streptophyta</taxon>
        <taxon>Embryophyta</taxon>
        <taxon>Tracheophyta</taxon>
        <taxon>Spermatophyta</taxon>
        <taxon>Magnoliopsida</taxon>
        <taxon>Ranunculales</taxon>
        <taxon>Ranunculaceae</taxon>
        <taxon>Thalictroideae</taxon>
        <taxon>Aquilegia</taxon>
    </lineage>
</organism>
<accession>A0A2G5DVS3</accession>
<keyword evidence="2" id="KW-0812">Transmembrane</keyword>
<evidence type="ECO:0000256" key="2">
    <source>
        <dbReference type="SAM" id="Phobius"/>
    </source>
</evidence>
<evidence type="ECO:0000313" key="4">
    <source>
        <dbReference type="EMBL" id="PIA47367.1"/>
    </source>
</evidence>
<dbReference type="SUPFAM" id="SSF53955">
    <property type="entry name" value="Lysozyme-like"/>
    <property type="match status" value="1"/>
</dbReference>
<dbReference type="STRING" id="218851.A0A2G5DVS3"/>
<reference evidence="4 5" key="1">
    <citation type="submission" date="2017-09" db="EMBL/GenBank/DDBJ databases">
        <title>WGS assembly of Aquilegia coerulea Goldsmith.</title>
        <authorList>
            <person name="Hodges S."/>
            <person name="Kramer E."/>
            <person name="Nordborg M."/>
            <person name="Tomkins J."/>
            <person name="Borevitz J."/>
            <person name="Derieg N."/>
            <person name="Yan J."/>
            <person name="Mihaltcheva S."/>
            <person name="Hayes R.D."/>
            <person name="Rokhsar D."/>
        </authorList>
    </citation>
    <scope>NUCLEOTIDE SEQUENCE [LARGE SCALE GENOMIC DNA]</scope>
    <source>
        <strain evidence="5">cv. Goldsmith</strain>
    </source>
</reference>